<feature type="domain" description="CUE" evidence="2">
    <location>
        <begin position="176"/>
        <end position="217"/>
    </location>
</feature>
<evidence type="ECO:0000313" key="4">
    <source>
        <dbReference type="Proteomes" id="UP000298787"/>
    </source>
</evidence>
<dbReference type="STRING" id="240159.A0A4U5U1D9"/>
<dbReference type="CDD" id="cd14279">
    <property type="entry name" value="CUE"/>
    <property type="match status" value="1"/>
</dbReference>
<protein>
    <submittedName>
        <fullName evidence="3">Epithelial-stromal interaction protein 1</fullName>
    </submittedName>
</protein>
<reference evidence="3 4" key="1">
    <citation type="submission" date="2019-01" db="EMBL/GenBank/DDBJ databases">
        <title>Genome Assembly of Collichthys lucidus.</title>
        <authorList>
            <person name="Cai M."/>
            <person name="Xiao S."/>
        </authorList>
    </citation>
    <scope>NUCLEOTIDE SEQUENCE [LARGE SCALE GENOMIC DNA]</scope>
    <source>
        <strain evidence="3">JT15FE1705JMU</strain>
        <tissue evidence="3">Muscle</tissue>
    </source>
</reference>
<dbReference type="EMBL" id="CM014079">
    <property type="protein sequence ID" value="TKS67884.1"/>
    <property type="molecule type" value="Genomic_DNA"/>
</dbReference>
<feature type="compositionally biased region" description="Basic and acidic residues" evidence="1">
    <location>
        <begin position="32"/>
        <end position="42"/>
    </location>
</feature>
<feature type="compositionally biased region" description="Basic and acidic residues" evidence="1">
    <location>
        <begin position="1"/>
        <end position="12"/>
    </location>
</feature>
<accession>A0A4U5U1D9</accession>
<feature type="region of interest" description="Disordered" evidence="1">
    <location>
        <begin position="1"/>
        <end position="171"/>
    </location>
</feature>
<dbReference type="PROSITE" id="PS51140">
    <property type="entry name" value="CUE"/>
    <property type="match status" value="1"/>
</dbReference>
<name>A0A4U5U1D9_COLLU</name>
<dbReference type="Proteomes" id="UP000298787">
    <property type="component" value="Chromosome 2"/>
</dbReference>
<keyword evidence="4" id="KW-1185">Reference proteome</keyword>
<dbReference type="GO" id="GO:0043130">
    <property type="term" value="F:ubiquitin binding"/>
    <property type="evidence" value="ECO:0007669"/>
    <property type="project" value="InterPro"/>
</dbReference>
<proteinExistence type="predicted"/>
<gene>
    <name evidence="3" type="ORF">D9C73_000792</name>
</gene>
<dbReference type="PANTHER" id="PTHR22529">
    <property type="entry name" value="EPITHELIAL-STROMAL INTERACTION PROTEIN 1"/>
    <property type="match status" value="1"/>
</dbReference>
<evidence type="ECO:0000313" key="3">
    <source>
        <dbReference type="EMBL" id="TKS67884.1"/>
    </source>
</evidence>
<sequence>MEDLQRWKEANKVPHVNLNPERLGGDVTLAEARQKQYTDQRFSKVQKKLRKEELDKKRRQEEEEKLQKMKNEKRELAEYLEERSRQEEQRRREKHRQDHLRVNSAFLDKLEGRGGGSENETKGRGIRQAEDPCFASESFRDQSSNKPGQQLHLAYLDPDPEQSCSSRTEEADPEVDYDWALMKLMNSFPDCARVFLEDILDQCNGDYEQACTLLISS</sequence>
<dbReference type="InterPro" id="IPR003892">
    <property type="entry name" value="CUE"/>
</dbReference>
<dbReference type="InterPro" id="IPR026185">
    <property type="entry name" value="EPSTI1"/>
</dbReference>
<feature type="compositionally biased region" description="Basic and acidic residues" evidence="1">
    <location>
        <begin position="50"/>
        <end position="101"/>
    </location>
</feature>
<dbReference type="PANTHER" id="PTHR22529:SF1">
    <property type="entry name" value="EPITHELIAL-STROMAL INTERACTION PROTEIN 1"/>
    <property type="match status" value="1"/>
</dbReference>
<evidence type="ECO:0000256" key="1">
    <source>
        <dbReference type="SAM" id="MobiDB-lite"/>
    </source>
</evidence>
<dbReference type="AlphaFoldDB" id="A0A4U5U1D9"/>
<evidence type="ECO:0000259" key="2">
    <source>
        <dbReference type="PROSITE" id="PS51140"/>
    </source>
</evidence>
<organism evidence="3 4">
    <name type="scientific">Collichthys lucidus</name>
    <name type="common">Big head croaker</name>
    <name type="synonym">Sciaena lucida</name>
    <dbReference type="NCBI Taxonomy" id="240159"/>
    <lineage>
        <taxon>Eukaryota</taxon>
        <taxon>Metazoa</taxon>
        <taxon>Chordata</taxon>
        <taxon>Craniata</taxon>
        <taxon>Vertebrata</taxon>
        <taxon>Euteleostomi</taxon>
        <taxon>Actinopterygii</taxon>
        <taxon>Neopterygii</taxon>
        <taxon>Teleostei</taxon>
        <taxon>Neoteleostei</taxon>
        <taxon>Acanthomorphata</taxon>
        <taxon>Eupercaria</taxon>
        <taxon>Sciaenidae</taxon>
        <taxon>Collichthys</taxon>
    </lineage>
</organism>
<feature type="compositionally biased region" description="Basic and acidic residues" evidence="1">
    <location>
        <begin position="119"/>
        <end position="130"/>
    </location>
</feature>